<keyword evidence="5" id="KW-0547">Nucleotide-binding</keyword>
<dbReference type="EMBL" id="DF238810">
    <property type="protein sequence ID" value="GAC97415.1"/>
    <property type="molecule type" value="Genomic_DNA"/>
</dbReference>
<evidence type="ECO:0000256" key="2">
    <source>
        <dbReference type="ARBA" id="ARBA00012961"/>
    </source>
</evidence>
<dbReference type="InterPro" id="IPR008145">
    <property type="entry name" value="GK/Ca_channel_bsu"/>
</dbReference>
<organism evidence="11 12">
    <name type="scientific">Pseudozyma hubeiensis (strain SY62)</name>
    <name type="common">Yeast</name>
    <dbReference type="NCBI Taxonomy" id="1305764"/>
    <lineage>
        <taxon>Eukaryota</taxon>
        <taxon>Fungi</taxon>
        <taxon>Dikarya</taxon>
        <taxon>Basidiomycota</taxon>
        <taxon>Ustilaginomycotina</taxon>
        <taxon>Ustilaginomycetes</taxon>
        <taxon>Ustilaginales</taxon>
        <taxon>Ustilaginaceae</taxon>
        <taxon>Pseudozyma</taxon>
    </lineage>
</organism>
<dbReference type="eggNOG" id="KOG0707">
    <property type="taxonomic scope" value="Eukaryota"/>
</dbReference>
<dbReference type="RefSeq" id="XP_012191002.1">
    <property type="nucleotide sequence ID" value="XM_012335612.1"/>
</dbReference>
<proteinExistence type="inferred from homology"/>
<dbReference type="PROSITE" id="PS00856">
    <property type="entry name" value="GUANYLATE_KINASE_1"/>
    <property type="match status" value="1"/>
</dbReference>
<dbReference type="PANTHER" id="PTHR23117">
    <property type="entry name" value="GUANYLATE KINASE-RELATED"/>
    <property type="match status" value="1"/>
</dbReference>
<evidence type="ECO:0000256" key="6">
    <source>
        <dbReference type="ARBA" id="ARBA00022777"/>
    </source>
</evidence>
<dbReference type="STRING" id="1305764.R9PH55"/>
<dbReference type="GeneID" id="24110281"/>
<evidence type="ECO:0000256" key="4">
    <source>
        <dbReference type="ARBA" id="ARBA00022679"/>
    </source>
</evidence>
<dbReference type="PROSITE" id="PS50052">
    <property type="entry name" value="GUANYLATE_KINASE_2"/>
    <property type="match status" value="1"/>
</dbReference>
<dbReference type="SUPFAM" id="SSF52540">
    <property type="entry name" value="P-loop containing nucleoside triphosphate hydrolases"/>
    <property type="match status" value="1"/>
</dbReference>
<dbReference type="Pfam" id="PF00625">
    <property type="entry name" value="Guanylate_kin"/>
    <property type="match status" value="1"/>
</dbReference>
<dbReference type="NCBIfam" id="TIGR03263">
    <property type="entry name" value="guanyl_kin"/>
    <property type="match status" value="1"/>
</dbReference>
<feature type="region of interest" description="Disordered" evidence="9">
    <location>
        <begin position="251"/>
        <end position="274"/>
    </location>
</feature>
<evidence type="ECO:0000313" key="12">
    <source>
        <dbReference type="Proteomes" id="UP000014071"/>
    </source>
</evidence>
<dbReference type="FunFam" id="3.40.50.300:FF:000776">
    <property type="entry name" value="Guanylate kinase 2"/>
    <property type="match status" value="1"/>
</dbReference>
<dbReference type="OrthoDB" id="6334211at2759"/>
<dbReference type="Gene3D" id="3.40.50.300">
    <property type="entry name" value="P-loop containing nucleotide triphosphate hydrolases"/>
    <property type="match status" value="1"/>
</dbReference>
<evidence type="ECO:0000259" key="10">
    <source>
        <dbReference type="PROSITE" id="PS50052"/>
    </source>
</evidence>
<dbReference type="InterPro" id="IPR020590">
    <property type="entry name" value="Guanylate_kinase_CS"/>
</dbReference>
<dbReference type="InterPro" id="IPR017665">
    <property type="entry name" value="Guanylate_kinase"/>
</dbReference>
<evidence type="ECO:0000256" key="7">
    <source>
        <dbReference type="ARBA" id="ARBA00022840"/>
    </source>
</evidence>
<keyword evidence="6 11" id="KW-0418">Kinase</keyword>
<dbReference type="EC" id="2.7.4.8" evidence="2"/>
<keyword evidence="4" id="KW-0808">Transferase</keyword>
<protein>
    <recommendedName>
        <fullName evidence="3">Guanylate kinase</fullName>
        <ecNumber evidence="2">2.7.4.8</ecNumber>
    </recommendedName>
    <alternativeName>
        <fullName evidence="8">GMP kinase</fullName>
    </alternativeName>
</protein>
<dbReference type="PANTHER" id="PTHR23117:SF13">
    <property type="entry name" value="GUANYLATE KINASE"/>
    <property type="match status" value="1"/>
</dbReference>
<feature type="compositionally biased region" description="Basic and acidic residues" evidence="9">
    <location>
        <begin position="251"/>
        <end position="261"/>
    </location>
</feature>
<name>R9PH55_PSEHS</name>
<dbReference type="SMART" id="SM00072">
    <property type="entry name" value="GuKc"/>
    <property type="match status" value="1"/>
</dbReference>
<reference evidence="12" key="1">
    <citation type="journal article" date="2013" name="Genome Announc.">
        <title>Draft genome sequence of the basidiomycetous yeast-like fungus Pseudozyma hubeiensis SY62, which produces an abundant amount of the biosurfactant mannosylerythritol lipids.</title>
        <authorList>
            <person name="Konishi M."/>
            <person name="Hatada Y."/>
            <person name="Horiuchi J."/>
        </authorList>
    </citation>
    <scope>NUCLEOTIDE SEQUENCE [LARGE SCALE GENOMIC DNA]</scope>
    <source>
        <strain evidence="12">SY62</strain>
    </source>
</reference>
<evidence type="ECO:0000256" key="8">
    <source>
        <dbReference type="ARBA" id="ARBA00030128"/>
    </source>
</evidence>
<evidence type="ECO:0000256" key="5">
    <source>
        <dbReference type="ARBA" id="ARBA00022741"/>
    </source>
</evidence>
<comment type="similarity">
    <text evidence="1">Belongs to the guanylate kinase family.</text>
</comment>
<gene>
    <name evidence="11" type="ORF">PHSY_005001</name>
</gene>
<evidence type="ECO:0000256" key="9">
    <source>
        <dbReference type="SAM" id="MobiDB-lite"/>
    </source>
</evidence>
<dbReference type="AlphaFoldDB" id="R9PH55"/>
<accession>R9PH55</accession>
<dbReference type="GO" id="GO:0004385">
    <property type="term" value="F:GMP kinase activity"/>
    <property type="evidence" value="ECO:0007669"/>
    <property type="project" value="UniProtKB-EC"/>
</dbReference>
<feature type="domain" description="Guanylate kinase-like" evidence="10">
    <location>
        <begin position="52"/>
        <end position="246"/>
    </location>
</feature>
<dbReference type="HOGENOM" id="CLU_001715_0_3_1"/>
<dbReference type="GO" id="GO:0005829">
    <property type="term" value="C:cytosol"/>
    <property type="evidence" value="ECO:0007669"/>
    <property type="project" value="TreeGrafter"/>
</dbReference>
<sequence>MNRWITPLRTAASRPCLPSPTSSQTVKRTAVASIANMSTSNWASTPPIPSDKRPIVLSGPSGVGKSTLLKKLFDEFPNDFGFSVSHTTRDPRPGEVRGQSYHYVTQQEFEDLVQQGAFLEHAKFGGNRYGTTAKAVADVSTEGVKGADGSTAARRAILDIDAQGVKLIKANHPSLNPIYIFISPPSFSTLKQRLIGRGTETAESVNKRLTMAATEMAYAREKGAHDWIIVNDDLDKAYGLLKKAIGETLKEGEDDVMPGKDQDEEEWLEQQQQQ</sequence>
<dbReference type="Proteomes" id="UP000014071">
    <property type="component" value="Unassembled WGS sequence"/>
</dbReference>
<dbReference type="CDD" id="cd00071">
    <property type="entry name" value="GMPK"/>
    <property type="match status" value="1"/>
</dbReference>
<feature type="region of interest" description="Disordered" evidence="9">
    <location>
        <begin position="1"/>
        <end position="23"/>
    </location>
</feature>
<keyword evidence="12" id="KW-1185">Reference proteome</keyword>
<dbReference type="InterPro" id="IPR027417">
    <property type="entry name" value="P-loop_NTPase"/>
</dbReference>
<keyword evidence="7" id="KW-0067">ATP-binding</keyword>
<dbReference type="InterPro" id="IPR008144">
    <property type="entry name" value="Guanylate_kin-like_dom"/>
</dbReference>
<evidence type="ECO:0000313" key="11">
    <source>
        <dbReference type="EMBL" id="GAC97415.1"/>
    </source>
</evidence>
<evidence type="ECO:0000256" key="1">
    <source>
        <dbReference type="ARBA" id="ARBA00005790"/>
    </source>
</evidence>
<evidence type="ECO:0000256" key="3">
    <source>
        <dbReference type="ARBA" id="ARBA00016296"/>
    </source>
</evidence>
<dbReference type="GO" id="GO:0005524">
    <property type="term" value="F:ATP binding"/>
    <property type="evidence" value="ECO:0007669"/>
    <property type="project" value="UniProtKB-KW"/>
</dbReference>